<dbReference type="InterPro" id="IPR023346">
    <property type="entry name" value="Lysozyme-like_dom_sf"/>
</dbReference>
<dbReference type="CDD" id="cd00254">
    <property type="entry name" value="LT-like"/>
    <property type="match status" value="1"/>
</dbReference>
<dbReference type="Pfam" id="PF01464">
    <property type="entry name" value="SLT"/>
    <property type="match status" value="1"/>
</dbReference>
<protein>
    <submittedName>
        <fullName evidence="5">Lytic transglycosylase</fullName>
    </submittedName>
    <submittedName>
        <fullName evidence="6">Transglycosylase SLT domain-containing protein</fullName>
    </submittedName>
</protein>
<dbReference type="PANTHER" id="PTHR37423">
    <property type="entry name" value="SOLUBLE LYTIC MUREIN TRANSGLYCOSYLASE-RELATED"/>
    <property type="match status" value="1"/>
</dbReference>
<accession>A0AAN4UQT5</accession>
<evidence type="ECO:0000313" key="7">
    <source>
        <dbReference type="Proteomes" id="UP000199541"/>
    </source>
</evidence>
<evidence type="ECO:0000256" key="3">
    <source>
        <dbReference type="SAM" id="SignalP"/>
    </source>
</evidence>
<dbReference type="AlphaFoldDB" id="A0AAN4UQT5"/>
<dbReference type="RefSeq" id="WP_081825122.1">
    <property type="nucleotide sequence ID" value="NZ_BNAB01000006.1"/>
</dbReference>
<feature type="signal peptide" evidence="3">
    <location>
        <begin position="1"/>
        <end position="28"/>
    </location>
</feature>
<evidence type="ECO:0000313" key="8">
    <source>
        <dbReference type="Proteomes" id="UP000634647"/>
    </source>
</evidence>
<keyword evidence="7" id="KW-1185">Reference proteome</keyword>
<reference evidence="5" key="3">
    <citation type="submission" date="2023-06" db="EMBL/GenBank/DDBJ databases">
        <authorList>
            <person name="Sun Q."/>
            <person name="Zhou Y."/>
        </authorList>
    </citation>
    <scope>NUCLEOTIDE SEQUENCE</scope>
    <source>
        <strain evidence="5">CGMCC 1.10859</strain>
    </source>
</reference>
<dbReference type="InterPro" id="IPR008258">
    <property type="entry name" value="Transglycosylase_SLT_dom_1"/>
</dbReference>
<reference evidence="6 7" key="2">
    <citation type="submission" date="2016-10" db="EMBL/GenBank/DDBJ databases">
        <authorList>
            <person name="Varghese N."/>
            <person name="Submissions S."/>
        </authorList>
    </citation>
    <scope>NUCLEOTIDE SEQUENCE [LARGE SCALE GENOMIC DNA]</scope>
    <source>
        <strain evidence="6 7">DSM 24802</strain>
    </source>
</reference>
<comment type="caution">
    <text evidence="5">The sequence shown here is derived from an EMBL/GenBank/DDBJ whole genome shotgun (WGS) entry which is preliminary data.</text>
</comment>
<dbReference type="Proteomes" id="UP000634647">
    <property type="component" value="Unassembled WGS sequence"/>
</dbReference>
<evidence type="ECO:0000313" key="5">
    <source>
        <dbReference type="EMBL" id="GHE01316.1"/>
    </source>
</evidence>
<dbReference type="EMBL" id="BNAB01000006">
    <property type="protein sequence ID" value="GHE01316.1"/>
    <property type="molecule type" value="Genomic_DNA"/>
</dbReference>
<comment type="similarity">
    <text evidence="2">Belongs to the virb1 family.</text>
</comment>
<dbReference type="Gene3D" id="1.10.530.10">
    <property type="match status" value="1"/>
</dbReference>
<evidence type="ECO:0000256" key="2">
    <source>
        <dbReference type="ARBA" id="ARBA00009387"/>
    </source>
</evidence>
<evidence type="ECO:0000313" key="6">
    <source>
        <dbReference type="EMBL" id="SDW84612.1"/>
    </source>
</evidence>
<organism evidence="5 8">
    <name type="scientific">Allgaiera indica</name>
    <dbReference type="NCBI Taxonomy" id="765699"/>
    <lineage>
        <taxon>Bacteria</taxon>
        <taxon>Pseudomonadati</taxon>
        <taxon>Pseudomonadota</taxon>
        <taxon>Alphaproteobacteria</taxon>
        <taxon>Rhodobacterales</taxon>
        <taxon>Paracoccaceae</taxon>
        <taxon>Allgaiera</taxon>
    </lineage>
</organism>
<evidence type="ECO:0000256" key="1">
    <source>
        <dbReference type="ARBA" id="ARBA00007734"/>
    </source>
</evidence>
<dbReference type="PROSITE" id="PS51257">
    <property type="entry name" value="PROKAR_LIPOPROTEIN"/>
    <property type="match status" value="1"/>
</dbReference>
<keyword evidence="3" id="KW-0732">Signal</keyword>
<dbReference type="EMBL" id="FNOB01000007">
    <property type="protein sequence ID" value="SDW84612.1"/>
    <property type="molecule type" value="Genomic_DNA"/>
</dbReference>
<gene>
    <name evidence="5" type="ORF">GCM10008024_16300</name>
    <name evidence="6" type="ORF">SAMN05444006_10792</name>
</gene>
<dbReference type="Proteomes" id="UP000199541">
    <property type="component" value="Unassembled WGS sequence"/>
</dbReference>
<comment type="similarity">
    <text evidence="1">Belongs to the transglycosylase Slt family.</text>
</comment>
<feature type="domain" description="Transglycosylase SLT" evidence="4">
    <location>
        <begin position="93"/>
        <end position="198"/>
    </location>
</feature>
<proteinExistence type="inferred from homology"/>
<name>A0AAN4UQT5_9RHOB</name>
<feature type="chain" id="PRO_5042918024" evidence="3">
    <location>
        <begin position="29"/>
        <end position="206"/>
    </location>
</feature>
<reference evidence="5" key="1">
    <citation type="journal article" date="2014" name="Int. J. Syst. Evol. Microbiol.">
        <title>Complete genome sequence of Corynebacterium casei LMG S-19264T (=DSM 44701T), isolated from a smear-ripened cheese.</title>
        <authorList>
            <consortium name="US DOE Joint Genome Institute (JGI-PGF)"/>
            <person name="Walter F."/>
            <person name="Albersmeier A."/>
            <person name="Kalinowski J."/>
            <person name="Ruckert C."/>
        </authorList>
    </citation>
    <scope>NUCLEOTIDE SEQUENCE</scope>
    <source>
        <strain evidence="5">CGMCC 1.10859</strain>
    </source>
</reference>
<dbReference type="SUPFAM" id="SSF53955">
    <property type="entry name" value="Lysozyme-like"/>
    <property type="match status" value="1"/>
</dbReference>
<dbReference type="PANTHER" id="PTHR37423:SF2">
    <property type="entry name" value="MEMBRANE-BOUND LYTIC MUREIN TRANSGLYCOSYLASE C"/>
    <property type="match status" value="1"/>
</dbReference>
<evidence type="ECO:0000259" key="4">
    <source>
        <dbReference type="Pfam" id="PF01464"/>
    </source>
</evidence>
<sequence>MTRGTIAALAAAGLGFMACAGSAFPARAGGFDDGLVISGNASRSKIFRSQVRFLDTQLASQYSRSGSLNGDAGLEPGALQRYAGRYRGRYMKLAREAARRYGIPEGLFLRLVQRESGWNHGAVSSKGARGLAQLMPATARRLGVDAQDAQENLRGGARYLKMMYERFGSWRLALAAYNAGPDAVEKYGGIPPYQETRNYVRAILGG</sequence>